<sequence>MKFNFVFLGINKWLNENKLQSINDVRFVDDRIFKTGKEAYILKTFKIMQNTTLNLTLSESLEKNAINIIHRDDFSPKMSIDNFIICARVDREPAFSAQVEILQNGLHADGKKRFFITHWPIDGIIPRDPKSNDIKRLSFFGKKCHVSPELNSEKFKDFCEKHGLKFTIHEDNWTDYHSTDVVIALRDGFPFYLDSKASHKLVNSWIACVPAILNPEYGYKEIINETEDAIFVNSLDELIKALKAMLDSPEQYIKIVNNGKKRANEFSFEKISKEWETLLKHIEKYNYPRWKNMSYLYKITCYKFAIFRSIIWGIQVTQYPNTWLRNIKSYIRIFIAAPILCIRHLKFHHSHRLHKNRYN</sequence>
<dbReference type="Proteomes" id="UP000422108">
    <property type="component" value="Chromosome"/>
</dbReference>
<accession>A0A5K8A7S6</accession>
<proteinExistence type="predicted"/>
<evidence type="ECO:0008006" key="3">
    <source>
        <dbReference type="Google" id="ProtNLM"/>
    </source>
</evidence>
<dbReference type="EMBL" id="AP021879">
    <property type="protein sequence ID" value="BBO88531.1"/>
    <property type="molecule type" value="Genomic_DNA"/>
</dbReference>
<keyword evidence="2" id="KW-1185">Reference proteome</keyword>
<dbReference type="RefSeq" id="WP_155309829.1">
    <property type="nucleotide sequence ID" value="NZ_AP021879.1"/>
</dbReference>
<dbReference type="AlphaFoldDB" id="A0A5K8A7S6"/>
<reference evidence="1 2" key="1">
    <citation type="submission" date="2019-11" db="EMBL/GenBank/DDBJ databases">
        <title>Comparative genomics of hydrocarbon-degrading Desulfosarcina strains.</title>
        <authorList>
            <person name="Watanabe M."/>
            <person name="Kojima H."/>
            <person name="Fukui M."/>
        </authorList>
    </citation>
    <scope>NUCLEOTIDE SEQUENCE [LARGE SCALE GENOMIC DNA]</scope>
    <source>
        <strain evidence="2">oXyS1</strain>
    </source>
</reference>
<evidence type="ECO:0000313" key="2">
    <source>
        <dbReference type="Proteomes" id="UP000422108"/>
    </source>
</evidence>
<dbReference type="SUPFAM" id="SSF53756">
    <property type="entry name" value="UDP-Glycosyltransferase/glycogen phosphorylase"/>
    <property type="match status" value="1"/>
</dbReference>
<dbReference type="Gene3D" id="3.40.50.2000">
    <property type="entry name" value="Glycogen Phosphorylase B"/>
    <property type="match status" value="1"/>
</dbReference>
<protein>
    <recommendedName>
        <fullName evidence="3">Glycosyl transferase family 1 domain-containing protein</fullName>
    </recommendedName>
</protein>
<gene>
    <name evidence="1" type="ORF">DSCOOX_17110</name>
</gene>
<name>A0A5K8A7S6_9BACT</name>
<evidence type="ECO:0000313" key="1">
    <source>
        <dbReference type="EMBL" id="BBO88531.1"/>
    </source>
</evidence>
<organism evidence="1 2">
    <name type="scientific">Desulfosarcina ovata subsp. ovata</name>
    <dbReference type="NCBI Taxonomy" id="2752305"/>
    <lineage>
        <taxon>Bacteria</taxon>
        <taxon>Pseudomonadati</taxon>
        <taxon>Thermodesulfobacteriota</taxon>
        <taxon>Desulfobacteria</taxon>
        <taxon>Desulfobacterales</taxon>
        <taxon>Desulfosarcinaceae</taxon>
        <taxon>Desulfosarcina</taxon>
    </lineage>
</organism>